<name>A0A4Y7U0Z0_COPMI</name>
<protein>
    <submittedName>
        <fullName evidence="2">Uncharacterized protein</fullName>
    </submittedName>
</protein>
<evidence type="ECO:0000313" key="3">
    <source>
        <dbReference type="Proteomes" id="UP000298030"/>
    </source>
</evidence>
<feature type="region of interest" description="Disordered" evidence="1">
    <location>
        <begin position="139"/>
        <end position="181"/>
    </location>
</feature>
<gene>
    <name evidence="2" type="ORF">FA13DRAFT_1826049</name>
</gene>
<accession>A0A4Y7U0Z0</accession>
<evidence type="ECO:0000313" key="2">
    <source>
        <dbReference type="EMBL" id="TEB39718.1"/>
    </source>
</evidence>
<evidence type="ECO:0000256" key="1">
    <source>
        <dbReference type="SAM" id="MobiDB-lite"/>
    </source>
</evidence>
<comment type="caution">
    <text evidence="2">The sequence shown here is derived from an EMBL/GenBank/DDBJ whole genome shotgun (WGS) entry which is preliminary data.</text>
</comment>
<keyword evidence="3" id="KW-1185">Reference proteome</keyword>
<dbReference type="Proteomes" id="UP000298030">
    <property type="component" value="Unassembled WGS sequence"/>
</dbReference>
<proteinExistence type="predicted"/>
<sequence length="320" mass="35571">MAEGRVRTSPRLRDSMFLVAPDYVAPDYERIDRVFTFRMVQGTSTPLEMRTIRYLTTQQRKFSHPKAAPCHLVGPVVQLADTLCLPRIYPNFLRDTLLRRGRHHGGSDPARMWHKRRMTYTVLDGYGYLYEPSTQALRMSEGDKKGEEDGHDPRLAIGSSEAQGGDGAAQSVSGPRGRLEKKCGVSLAPDQNANSAKLHREDEVKVSPQRIELVGVQLIGPVWGEDWDLQDQIGQKGGEKISTRHSIAPVDTGVSLKQTSDWGIFNSTQSRRGNYAGGRGHAMHGPQRAPSLRNGTWGACDIAHHAPLVSTYRRYESLTG</sequence>
<dbReference type="EMBL" id="QPFP01000001">
    <property type="protein sequence ID" value="TEB39718.1"/>
    <property type="molecule type" value="Genomic_DNA"/>
</dbReference>
<reference evidence="2 3" key="1">
    <citation type="journal article" date="2019" name="Nat. Ecol. Evol.">
        <title>Megaphylogeny resolves global patterns of mushroom evolution.</title>
        <authorList>
            <person name="Varga T."/>
            <person name="Krizsan K."/>
            <person name="Foldi C."/>
            <person name="Dima B."/>
            <person name="Sanchez-Garcia M."/>
            <person name="Sanchez-Ramirez S."/>
            <person name="Szollosi G.J."/>
            <person name="Szarkandi J.G."/>
            <person name="Papp V."/>
            <person name="Albert L."/>
            <person name="Andreopoulos W."/>
            <person name="Angelini C."/>
            <person name="Antonin V."/>
            <person name="Barry K.W."/>
            <person name="Bougher N.L."/>
            <person name="Buchanan P."/>
            <person name="Buyck B."/>
            <person name="Bense V."/>
            <person name="Catcheside P."/>
            <person name="Chovatia M."/>
            <person name="Cooper J."/>
            <person name="Damon W."/>
            <person name="Desjardin D."/>
            <person name="Finy P."/>
            <person name="Geml J."/>
            <person name="Haridas S."/>
            <person name="Hughes K."/>
            <person name="Justo A."/>
            <person name="Karasinski D."/>
            <person name="Kautmanova I."/>
            <person name="Kiss B."/>
            <person name="Kocsube S."/>
            <person name="Kotiranta H."/>
            <person name="LaButti K.M."/>
            <person name="Lechner B.E."/>
            <person name="Liimatainen K."/>
            <person name="Lipzen A."/>
            <person name="Lukacs Z."/>
            <person name="Mihaltcheva S."/>
            <person name="Morgado L.N."/>
            <person name="Niskanen T."/>
            <person name="Noordeloos M.E."/>
            <person name="Ohm R.A."/>
            <person name="Ortiz-Santana B."/>
            <person name="Ovrebo C."/>
            <person name="Racz N."/>
            <person name="Riley R."/>
            <person name="Savchenko A."/>
            <person name="Shiryaev A."/>
            <person name="Soop K."/>
            <person name="Spirin V."/>
            <person name="Szebenyi C."/>
            <person name="Tomsovsky M."/>
            <person name="Tulloss R.E."/>
            <person name="Uehling J."/>
            <person name="Grigoriev I.V."/>
            <person name="Vagvolgyi C."/>
            <person name="Papp T."/>
            <person name="Martin F.M."/>
            <person name="Miettinen O."/>
            <person name="Hibbett D.S."/>
            <person name="Nagy L.G."/>
        </authorList>
    </citation>
    <scope>NUCLEOTIDE SEQUENCE [LARGE SCALE GENOMIC DNA]</scope>
    <source>
        <strain evidence="2 3">FP101781</strain>
    </source>
</reference>
<organism evidence="2 3">
    <name type="scientific">Coprinellus micaceus</name>
    <name type="common">Glistening ink-cap mushroom</name>
    <name type="synonym">Coprinus micaceus</name>
    <dbReference type="NCBI Taxonomy" id="71717"/>
    <lineage>
        <taxon>Eukaryota</taxon>
        <taxon>Fungi</taxon>
        <taxon>Dikarya</taxon>
        <taxon>Basidiomycota</taxon>
        <taxon>Agaricomycotina</taxon>
        <taxon>Agaricomycetes</taxon>
        <taxon>Agaricomycetidae</taxon>
        <taxon>Agaricales</taxon>
        <taxon>Agaricineae</taxon>
        <taxon>Psathyrellaceae</taxon>
        <taxon>Coprinellus</taxon>
    </lineage>
</organism>
<dbReference type="AlphaFoldDB" id="A0A4Y7U0Z0"/>
<feature type="compositionally biased region" description="Basic and acidic residues" evidence="1">
    <location>
        <begin position="140"/>
        <end position="154"/>
    </location>
</feature>